<organism evidence="1">
    <name type="scientific">uncultured Anaerotruncus sp</name>
    <dbReference type="NCBI Taxonomy" id="905011"/>
    <lineage>
        <taxon>Bacteria</taxon>
        <taxon>Bacillati</taxon>
        <taxon>Bacillota</taxon>
        <taxon>Clostridia</taxon>
        <taxon>Eubacteriales</taxon>
        <taxon>Oscillospiraceae</taxon>
        <taxon>Anaerotruncus</taxon>
        <taxon>environmental samples</taxon>
    </lineage>
</organism>
<protein>
    <submittedName>
        <fullName evidence="1">Uncharacterized protein</fullName>
    </submittedName>
</protein>
<name>A0A1C6GAT0_9FIRM</name>
<gene>
    <name evidence="1" type="ORF">SAMEA3545359_00297</name>
</gene>
<dbReference type="AlphaFoldDB" id="A0A1C6GAT0"/>
<reference evidence="1" key="1">
    <citation type="submission" date="2015-09" db="EMBL/GenBank/DDBJ databases">
        <authorList>
            <consortium name="Pathogen Informatics"/>
        </authorList>
    </citation>
    <scope>NUCLEOTIDE SEQUENCE</scope>
    <source>
        <strain evidence="1">2789STDY5834896</strain>
    </source>
</reference>
<accession>A0A1C6GAT0</accession>
<sequence length="105" mass="11435">MRREPGSRGDRPPGSFFTAGRAVERMEVVGERRERLWDGGLMPVDDQRRHGLGMGWVWIGYGLGMSQACSGEDAAAEWERCETCRRLRGGAAGAVCGKAGPIGRI</sequence>
<dbReference type="EMBL" id="FMHG01000001">
    <property type="protein sequence ID" value="SCJ42350.1"/>
    <property type="molecule type" value="Genomic_DNA"/>
</dbReference>
<evidence type="ECO:0000313" key="1">
    <source>
        <dbReference type="EMBL" id="SCJ42350.1"/>
    </source>
</evidence>
<proteinExistence type="predicted"/>